<keyword evidence="13" id="KW-1185">Reference proteome</keyword>
<dbReference type="InterPro" id="IPR003106">
    <property type="entry name" value="Leu_zip_homeo"/>
</dbReference>
<evidence type="ECO:0000313" key="12">
    <source>
        <dbReference type="EMBL" id="KAF8677025.1"/>
    </source>
</evidence>
<evidence type="ECO:0000256" key="5">
    <source>
        <dbReference type="ARBA" id="ARBA00023155"/>
    </source>
</evidence>
<dbReference type="Pfam" id="PF02183">
    <property type="entry name" value="HALZ"/>
    <property type="match status" value="1"/>
</dbReference>
<evidence type="ECO:0000259" key="11">
    <source>
        <dbReference type="PROSITE" id="PS50071"/>
    </source>
</evidence>
<evidence type="ECO:0000256" key="6">
    <source>
        <dbReference type="ARBA" id="ARBA00023163"/>
    </source>
</evidence>
<evidence type="ECO:0000256" key="10">
    <source>
        <dbReference type="SAM" id="MobiDB-lite"/>
    </source>
</evidence>
<name>A0A835AY14_9POAL</name>
<keyword evidence="3" id="KW-0805">Transcription regulation</keyword>
<keyword evidence="6" id="KW-0804">Transcription</keyword>
<dbReference type="InterPro" id="IPR050762">
    <property type="entry name" value="HD-ZIP_Homeobox_LZ_Class_II"/>
</dbReference>
<evidence type="ECO:0000256" key="1">
    <source>
        <dbReference type="ARBA" id="ARBA00004123"/>
    </source>
</evidence>
<feature type="DNA-binding region" description="Homeobox" evidence="8">
    <location>
        <begin position="126"/>
        <end position="185"/>
    </location>
</feature>
<dbReference type="PRINTS" id="PR00031">
    <property type="entry name" value="HTHREPRESSR"/>
</dbReference>
<evidence type="ECO:0000256" key="4">
    <source>
        <dbReference type="ARBA" id="ARBA00023125"/>
    </source>
</evidence>
<dbReference type="InterPro" id="IPR001356">
    <property type="entry name" value="HD"/>
</dbReference>
<dbReference type="PROSITE" id="PS00027">
    <property type="entry name" value="HOMEOBOX_1"/>
    <property type="match status" value="1"/>
</dbReference>
<keyword evidence="5 8" id="KW-0371">Homeobox</keyword>
<sequence>MSSLTSACSAEERGSVEEFGAHLSLGIGAGGGSNRPSPPQQKGRPPRTVQLFGEVLSLLQDADDDTSPPAAASSRRKRDRGGSSTVAAAVDHLDSSRQSKKARKSQSQQGDDGDRRSPTDDGDGGGGRKKLRLTAAQAALLEDTFRAHNILSHAEKQELARRVGLSARQVEVWFQNRRARTKLKQTEVDCELLRRWCDRLTDENARLRRDLADLRRASSAAVCAACRGGGGNNHVAAARAGETA</sequence>
<evidence type="ECO:0000256" key="2">
    <source>
        <dbReference type="ARBA" id="ARBA00006074"/>
    </source>
</evidence>
<dbReference type="SUPFAM" id="SSF46689">
    <property type="entry name" value="Homeodomain-like"/>
    <property type="match status" value="1"/>
</dbReference>
<dbReference type="PROSITE" id="PS50071">
    <property type="entry name" value="HOMEOBOX_2"/>
    <property type="match status" value="1"/>
</dbReference>
<dbReference type="InterPro" id="IPR000047">
    <property type="entry name" value="HTH_motif"/>
</dbReference>
<dbReference type="PANTHER" id="PTHR45714:SF72">
    <property type="entry name" value="HOMEOBOX-LEUCINE ZIPPER PROTEIN HOX26-RELATED"/>
    <property type="match status" value="1"/>
</dbReference>
<comment type="caution">
    <text evidence="12">The sequence shown here is derived from an EMBL/GenBank/DDBJ whole genome shotgun (WGS) entry which is preliminary data.</text>
</comment>
<dbReference type="OrthoDB" id="6159439at2759"/>
<dbReference type="SMART" id="SM00389">
    <property type="entry name" value="HOX"/>
    <property type="match status" value="1"/>
</dbReference>
<evidence type="ECO:0000256" key="8">
    <source>
        <dbReference type="PROSITE-ProRule" id="PRU00108"/>
    </source>
</evidence>
<dbReference type="GO" id="GO:0005634">
    <property type="term" value="C:nucleus"/>
    <property type="evidence" value="ECO:0007669"/>
    <property type="project" value="UniProtKB-SubCell"/>
</dbReference>
<dbReference type="CDD" id="cd00086">
    <property type="entry name" value="homeodomain"/>
    <property type="match status" value="1"/>
</dbReference>
<dbReference type="SMART" id="SM00340">
    <property type="entry name" value="HALZ"/>
    <property type="match status" value="1"/>
</dbReference>
<dbReference type="GO" id="GO:0043565">
    <property type="term" value="F:sequence-specific DNA binding"/>
    <property type="evidence" value="ECO:0007669"/>
    <property type="project" value="InterPro"/>
</dbReference>
<dbReference type="Gene3D" id="1.10.10.60">
    <property type="entry name" value="Homeodomain-like"/>
    <property type="match status" value="1"/>
</dbReference>
<dbReference type="PANTHER" id="PTHR45714">
    <property type="entry name" value="HOMEOBOX-LEUCINE ZIPPER PROTEIN HAT14"/>
    <property type="match status" value="1"/>
</dbReference>
<dbReference type="Pfam" id="PF00046">
    <property type="entry name" value="Homeodomain"/>
    <property type="match status" value="1"/>
</dbReference>
<proteinExistence type="inferred from homology"/>
<dbReference type="Proteomes" id="UP000636709">
    <property type="component" value="Unassembled WGS sequence"/>
</dbReference>
<comment type="similarity">
    <text evidence="2">Belongs to the HD-ZIP homeobox family. Class II subfamily.</text>
</comment>
<protein>
    <recommendedName>
        <fullName evidence="11">Homeobox domain-containing protein</fullName>
    </recommendedName>
</protein>
<accession>A0A835AY14</accession>
<keyword evidence="4 8" id="KW-0238">DNA-binding</keyword>
<feature type="domain" description="Homeobox" evidence="11">
    <location>
        <begin position="124"/>
        <end position="184"/>
    </location>
</feature>
<dbReference type="GO" id="GO:0000981">
    <property type="term" value="F:DNA-binding transcription factor activity, RNA polymerase II-specific"/>
    <property type="evidence" value="ECO:0007669"/>
    <property type="project" value="InterPro"/>
</dbReference>
<dbReference type="InterPro" id="IPR009057">
    <property type="entry name" value="Homeodomain-like_sf"/>
</dbReference>
<feature type="region of interest" description="Disordered" evidence="10">
    <location>
        <begin position="19"/>
        <end position="129"/>
    </location>
</feature>
<evidence type="ECO:0000256" key="3">
    <source>
        <dbReference type="ARBA" id="ARBA00023015"/>
    </source>
</evidence>
<organism evidence="12 13">
    <name type="scientific">Digitaria exilis</name>
    <dbReference type="NCBI Taxonomy" id="1010633"/>
    <lineage>
        <taxon>Eukaryota</taxon>
        <taxon>Viridiplantae</taxon>
        <taxon>Streptophyta</taxon>
        <taxon>Embryophyta</taxon>
        <taxon>Tracheophyta</taxon>
        <taxon>Spermatophyta</taxon>
        <taxon>Magnoliopsida</taxon>
        <taxon>Liliopsida</taxon>
        <taxon>Poales</taxon>
        <taxon>Poaceae</taxon>
        <taxon>PACMAD clade</taxon>
        <taxon>Panicoideae</taxon>
        <taxon>Panicodae</taxon>
        <taxon>Paniceae</taxon>
        <taxon>Anthephorinae</taxon>
        <taxon>Digitaria</taxon>
    </lineage>
</organism>
<reference evidence="12" key="1">
    <citation type="submission" date="2020-07" db="EMBL/GenBank/DDBJ databases">
        <title>Genome sequence and genetic diversity analysis of an under-domesticated orphan crop, white fonio (Digitaria exilis).</title>
        <authorList>
            <person name="Bennetzen J.L."/>
            <person name="Chen S."/>
            <person name="Ma X."/>
            <person name="Wang X."/>
            <person name="Yssel A.E.J."/>
            <person name="Chaluvadi S.R."/>
            <person name="Johnson M."/>
            <person name="Gangashetty P."/>
            <person name="Hamidou F."/>
            <person name="Sanogo M.D."/>
            <person name="Zwaenepoel A."/>
            <person name="Wallace J."/>
            <person name="Van De Peer Y."/>
            <person name="Van Deynze A."/>
        </authorList>
    </citation>
    <scope>NUCLEOTIDE SEQUENCE</scope>
    <source>
        <tissue evidence="12">Leaves</tissue>
    </source>
</reference>
<evidence type="ECO:0000256" key="9">
    <source>
        <dbReference type="RuleBase" id="RU000682"/>
    </source>
</evidence>
<gene>
    <name evidence="12" type="ORF">HU200_046483</name>
</gene>
<dbReference type="EMBL" id="JACEFO010002150">
    <property type="protein sequence ID" value="KAF8677025.1"/>
    <property type="molecule type" value="Genomic_DNA"/>
</dbReference>
<keyword evidence="7 8" id="KW-0539">Nucleus</keyword>
<evidence type="ECO:0000313" key="13">
    <source>
        <dbReference type="Proteomes" id="UP000636709"/>
    </source>
</evidence>
<dbReference type="InterPro" id="IPR017970">
    <property type="entry name" value="Homeobox_CS"/>
</dbReference>
<comment type="subcellular location">
    <subcellularLocation>
        <location evidence="1 8 9">Nucleus</location>
    </subcellularLocation>
</comment>
<dbReference type="Gramene" id="Dexi1A01G0004090.1">
    <property type="protein sequence ID" value="Dexi1A01G0004090.1:cds"/>
    <property type="gene ID" value="Dexi1A01G0004090"/>
</dbReference>
<evidence type="ECO:0000256" key="7">
    <source>
        <dbReference type="ARBA" id="ARBA00023242"/>
    </source>
</evidence>
<dbReference type="AlphaFoldDB" id="A0A835AY14"/>